<evidence type="ECO:0000256" key="1">
    <source>
        <dbReference type="ARBA" id="ARBA00023015"/>
    </source>
</evidence>
<keyword evidence="1" id="KW-0805">Transcription regulation</keyword>
<sequence>MKTGLVKLKGEIFPNEISMGLTSEELKMIKNTMDNINEVIFMKYLDFYHYYPEHFINMLFSIKSGHRIPFRTVQAWEYLERSAVFPLCILQIEEVGYLSSSDRRILLHQSYPKYFGMAWYSLGKKDPNSFIINLRNRKDVSEAQLNTFTSILEELSIFTENESLSVVQYEAIYASPWASSWEIEENHKKLQNRILHLSRNDPNYPRDPILYTLLILMLLFFTDGVEFEDPNMVEKLHLKYSQMLYRYLRSNMTQEKAQLKYAQCLLLSKDTRQIYELHSKMLPT</sequence>
<protein>
    <submittedName>
        <fullName evidence="4">Vitamin D3 receptorlike [Metaseiulus occidentalis]</fullName>
    </submittedName>
</protein>
<reference evidence="4" key="1">
    <citation type="submission" date="2014-05" db="EMBL/GenBank/DDBJ databases">
        <authorList>
            <person name="Chronopoulou M."/>
        </authorList>
    </citation>
    <scope>NUCLEOTIDE SEQUENCE</scope>
    <source>
        <tissue evidence="4">Whole organism</tissue>
    </source>
</reference>
<dbReference type="Gene3D" id="1.10.565.10">
    <property type="entry name" value="Retinoid X Receptor"/>
    <property type="match status" value="1"/>
</dbReference>
<dbReference type="SUPFAM" id="SSF48508">
    <property type="entry name" value="Nuclear receptor ligand-binding domain"/>
    <property type="match status" value="1"/>
</dbReference>
<organism evidence="4">
    <name type="scientific">Lepeophtheirus salmonis</name>
    <name type="common">Salmon louse</name>
    <name type="synonym">Caligus salmonis</name>
    <dbReference type="NCBI Taxonomy" id="72036"/>
    <lineage>
        <taxon>Eukaryota</taxon>
        <taxon>Metazoa</taxon>
        <taxon>Ecdysozoa</taxon>
        <taxon>Arthropoda</taxon>
        <taxon>Crustacea</taxon>
        <taxon>Multicrustacea</taxon>
        <taxon>Hexanauplia</taxon>
        <taxon>Copepoda</taxon>
        <taxon>Siphonostomatoida</taxon>
        <taxon>Caligidae</taxon>
        <taxon>Lepeophtheirus</taxon>
    </lineage>
</organism>
<dbReference type="AlphaFoldDB" id="A0A0K2VD04"/>
<evidence type="ECO:0000256" key="2">
    <source>
        <dbReference type="ARBA" id="ARBA00023163"/>
    </source>
</evidence>
<evidence type="ECO:0000313" key="4">
    <source>
        <dbReference type="EMBL" id="CDW48393.1"/>
    </source>
</evidence>
<accession>A0A0K2VD04</accession>
<dbReference type="EMBL" id="HACA01031032">
    <property type="protein sequence ID" value="CDW48393.1"/>
    <property type="molecule type" value="Transcribed_RNA"/>
</dbReference>
<dbReference type="InterPro" id="IPR035500">
    <property type="entry name" value="NHR-like_dom_sf"/>
</dbReference>
<dbReference type="OrthoDB" id="6159439at2759"/>
<evidence type="ECO:0000256" key="3">
    <source>
        <dbReference type="ARBA" id="ARBA00023170"/>
    </source>
</evidence>
<keyword evidence="3 4" id="KW-0675">Receptor</keyword>
<keyword evidence="2" id="KW-0804">Transcription</keyword>
<name>A0A0K2VD04_LEPSM</name>
<proteinExistence type="predicted"/>